<protein>
    <recommendedName>
        <fullName evidence="4">HEAT repeat protein</fullName>
    </recommendedName>
</protein>
<keyword evidence="1" id="KW-0472">Membrane</keyword>
<evidence type="ECO:0000256" key="1">
    <source>
        <dbReference type="SAM" id="Phobius"/>
    </source>
</evidence>
<evidence type="ECO:0000313" key="3">
    <source>
        <dbReference type="Proteomes" id="UP000219412"/>
    </source>
</evidence>
<dbReference type="Proteomes" id="UP000219412">
    <property type="component" value="Unassembled WGS sequence"/>
</dbReference>
<dbReference type="OrthoDB" id="2112914at2"/>
<reference evidence="3" key="1">
    <citation type="submission" date="2017-08" db="EMBL/GenBank/DDBJ databases">
        <authorList>
            <person name="Varghese N."/>
            <person name="Submissions S."/>
        </authorList>
    </citation>
    <scope>NUCLEOTIDE SEQUENCE [LARGE SCALE GENOMIC DNA]</scope>
    <source>
        <strain evidence="3">DSM 23173</strain>
    </source>
</reference>
<gene>
    <name evidence="2" type="ORF">SAMN05878391_0082</name>
</gene>
<dbReference type="AlphaFoldDB" id="A0A285U775"/>
<accession>A0A285U775</accession>
<name>A0A285U775_9STAP</name>
<dbReference type="InterPro" id="IPR016024">
    <property type="entry name" value="ARM-type_fold"/>
</dbReference>
<keyword evidence="1" id="KW-0812">Transmembrane</keyword>
<keyword evidence="3" id="KW-1185">Reference proteome</keyword>
<organism evidence="2 3">
    <name type="scientific">Salinicoccus kekensis</name>
    <dbReference type="NCBI Taxonomy" id="714307"/>
    <lineage>
        <taxon>Bacteria</taxon>
        <taxon>Bacillati</taxon>
        <taxon>Bacillota</taxon>
        <taxon>Bacilli</taxon>
        <taxon>Bacillales</taxon>
        <taxon>Staphylococcaceae</taxon>
        <taxon>Salinicoccus</taxon>
    </lineage>
</organism>
<evidence type="ECO:0008006" key="4">
    <source>
        <dbReference type="Google" id="ProtNLM"/>
    </source>
</evidence>
<sequence length="320" mass="37551">MTLTEIVWTIIIVLAVLLALLIGITIWRAVYREKRREAVDAYIEDHFDAWFDHLYYGAPAPEYDRSKRHQRMAIERIFSSFLHNGHSEEIKKRISEYAQENFSADYRRELKSPLWAHRVNALTRLSDFGVSGFTDFHDDRRIARMTRFEFFRYLIYLSHFDMNAFRTKFLAKKDLTEYDYKKIFTRLDDDRIYNIQSLYAVMPDAGKYAYIDRLSRTGNLHAGRWLESLLEDDNAEIRIRTLKAVQTRGIIEDPARYMKCFTSNVWTERMLVCRIAPYIGDGSIEGLRKCAADPHPLVRSAALGSLKYFQPAVMNQGVAE</sequence>
<dbReference type="EMBL" id="OBQF01000001">
    <property type="protein sequence ID" value="SOC37774.1"/>
    <property type="molecule type" value="Genomic_DNA"/>
</dbReference>
<keyword evidence="1" id="KW-1133">Transmembrane helix</keyword>
<proteinExistence type="predicted"/>
<feature type="transmembrane region" description="Helical" evidence="1">
    <location>
        <begin position="6"/>
        <end position="27"/>
    </location>
</feature>
<dbReference type="InterPro" id="IPR011989">
    <property type="entry name" value="ARM-like"/>
</dbReference>
<evidence type="ECO:0000313" key="2">
    <source>
        <dbReference type="EMBL" id="SOC37774.1"/>
    </source>
</evidence>
<dbReference type="RefSeq" id="WP_097038046.1">
    <property type="nucleotide sequence ID" value="NZ_OBQF01000001.1"/>
</dbReference>
<dbReference type="SUPFAM" id="SSF48371">
    <property type="entry name" value="ARM repeat"/>
    <property type="match status" value="1"/>
</dbReference>
<dbReference type="Gene3D" id="1.25.10.10">
    <property type="entry name" value="Leucine-rich Repeat Variant"/>
    <property type="match status" value="1"/>
</dbReference>